<dbReference type="InterPro" id="IPR000182">
    <property type="entry name" value="GNAT_dom"/>
</dbReference>
<dbReference type="SUPFAM" id="SSF55729">
    <property type="entry name" value="Acyl-CoA N-acyltransferases (Nat)"/>
    <property type="match status" value="1"/>
</dbReference>
<dbReference type="PANTHER" id="PTHR13538">
    <property type="entry name" value="N-ACETYLTRANSFERASE 6"/>
    <property type="match status" value="1"/>
</dbReference>
<evidence type="ECO:0000313" key="2">
    <source>
        <dbReference type="EMBL" id="CAM74261.1"/>
    </source>
</evidence>
<dbReference type="PROSITE" id="PS51186">
    <property type="entry name" value="GNAT"/>
    <property type="match status" value="1"/>
</dbReference>
<dbReference type="AlphaFoldDB" id="A4TUF4"/>
<gene>
    <name evidence="2" type="ORF">MGR_0221</name>
</gene>
<dbReference type="GO" id="GO:0008080">
    <property type="term" value="F:N-acetyltransferase activity"/>
    <property type="evidence" value="ECO:0007669"/>
    <property type="project" value="InterPro"/>
</dbReference>
<dbReference type="InterPro" id="IPR039840">
    <property type="entry name" value="NAA80"/>
</dbReference>
<protein>
    <submittedName>
        <fullName evidence="2">Acetyltransferase, GNAT family</fullName>
    </submittedName>
</protein>
<organism evidence="2">
    <name type="scientific">Magnetospirillum gryphiswaldense</name>
    <dbReference type="NCBI Taxonomy" id="55518"/>
    <lineage>
        <taxon>Bacteria</taxon>
        <taxon>Pseudomonadati</taxon>
        <taxon>Pseudomonadota</taxon>
        <taxon>Alphaproteobacteria</taxon>
        <taxon>Rhodospirillales</taxon>
        <taxon>Rhodospirillaceae</taxon>
        <taxon>Magnetospirillum</taxon>
    </lineage>
</organism>
<evidence type="ECO:0000259" key="1">
    <source>
        <dbReference type="PROSITE" id="PS51186"/>
    </source>
</evidence>
<dbReference type="InterPro" id="IPR016181">
    <property type="entry name" value="Acyl_CoA_acyltransferase"/>
</dbReference>
<feature type="domain" description="N-acetyltransferase" evidence="1">
    <location>
        <begin position="12"/>
        <end position="162"/>
    </location>
</feature>
<dbReference type="EMBL" id="CU459003">
    <property type="protein sequence ID" value="CAM74261.1"/>
    <property type="molecule type" value="Genomic_DNA"/>
</dbReference>
<reference evidence="2" key="1">
    <citation type="journal article" date="2007" name="J. Bacteriol.">
        <title>Comparative genome analysis of four magnetotactic bacteria reveals a complex set of group-specific genes implicated in magnetosome biomineralization and function.</title>
        <authorList>
            <person name="Richter M."/>
            <person name="Kube M."/>
            <person name="Bazylinski D.A."/>
            <person name="Lombardot T."/>
            <person name="Gloeckner F.O."/>
            <person name="Reinhardt R."/>
            <person name="Schueler D."/>
        </authorList>
    </citation>
    <scope>NUCLEOTIDE SEQUENCE</scope>
    <source>
        <strain evidence="2">MSR-1</strain>
    </source>
</reference>
<dbReference type="GO" id="GO:1905502">
    <property type="term" value="F:acetyl-CoA binding"/>
    <property type="evidence" value="ECO:0007669"/>
    <property type="project" value="TreeGrafter"/>
</dbReference>
<dbReference type="Gene3D" id="3.40.630.30">
    <property type="match status" value="1"/>
</dbReference>
<sequence length="162" mass="18401">MPYDQPMTDITLHYLADKPVHIHTCALWEHQEWGRHGGKTLEQAVACYAHSNRHALPLTLIACTPTDQVIGMVSLWDSDCPLRPDLTPWAASLYVPPDWRGRGVGSRLFIRIHHEARRLGIARLHLMTQYSEAVYAAQGWQTFERIDGPGAMRDAVLMHIDL</sequence>
<dbReference type="Pfam" id="PF00583">
    <property type="entry name" value="Acetyltransf_1"/>
    <property type="match status" value="1"/>
</dbReference>
<dbReference type="CDD" id="cd04301">
    <property type="entry name" value="NAT_SF"/>
    <property type="match status" value="1"/>
</dbReference>
<name>A4TUF4_9PROT</name>
<dbReference type="GO" id="GO:0005737">
    <property type="term" value="C:cytoplasm"/>
    <property type="evidence" value="ECO:0007669"/>
    <property type="project" value="TreeGrafter"/>
</dbReference>
<accession>A4TUF4</accession>
<proteinExistence type="predicted"/>
<keyword evidence="2" id="KW-0808">Transferase</keyword>
<dbReference type="PANTHER" id="PTHR13538:SF4">
    <property type="entry name" value="N-ALPHA-ACETYLTRANSFERASE 80"/>
    <property type="match status" value="1"/>
</dbReference>